<name>Q216G2_RHOPB</name>
<dbReference type="EMBL" id="CP000301">
    <property type="protein sequence ID" value="ABD87724.1"/>
    <property type="molecule type" value="Genomic_DNA"/>
</dbReference>
<dbReference type="InterPro" id="IPR006311">
    <property type="entry name" value="TAT_signal"/>
</dbReference>
<dbReference type="KEGG" id="rpc:RPC_2170"/>
<protein>
    <submittedName>
        <fullName evidence="3">Twin-arginine translocation pathway signal</fullName>
    </submittedName>
</protein>
<dbReference type="AlphaFoldDB" id="Q216G2"/>
<dbReference type="STRING" id="316056.RPC_2170"/>
<dbReference type="Gene3D" id="4.10.490.10">
    <property type="entry name" value="High potential iron-sulphur protein"/>
    <property type="match status" value="1"/>
</dbReference>
<keyword evidence="2" id="KW-0812">Transmembrane</keyword>
<dbReference type="PROSITE" id="PS51318">
    <property type="entry name" value="TAT"/>
    <property type="match status" value="1"/>
</dbReference>
<dbReference type="InterPro" id="IPR036369">
    <property type="entry name" value="HIPIP_sf"/>
</dbReference>
<accession>Q216G2</accession>
<evidence type="ECO:0000313" key="3">
    <source>
        <dbReference type="EMBL" id="ABD87724.1"/>
    </source>
</evidence>
<proteinExistence type="predicted"/>
<organism evidence="3">
    <name type="scientific">Rhodopseudomonas palustris (strain BisB18)</name>
    <dbReference type="NCBI Taxonomy" id="316056"/>
    <lineage>
        <taxon>Bacteria</taxon>
        <taxon>Pseudomonadati</taxon>
        <taxon>Pseudomonadota</taxon>
        <taxon>Alphaproteobacteria</taxon>
        <taxon>Hyphomicrobiales</taxon>
        <taxon>Nitrobacteraceae</taxon>
        <taxon>Rhodopseudomonas</taxon>
    </lineage>
</organism>
<gene>
    <name evidence="3" type="ordered locus">RPC_2170</name>
</gene>
<dbReference type="HOGENOM" id="CLU_1694133_0_0_5"/>
<reference evidence="3" key="1">
    <citation type="submission" date="2006-03" db="EMBL/GenBank/DDBJ databases">
        <title>Complete sequence of Rhodopseudomonas palustris BisB18.</title>
        <authorList>
            <consortium name="US DOE Joint Genome Institute"/>
            <person name="Copeland A."/>
            <person name="Lucas S."/>
            <person name="Lapidus A."/>
            <person name="Barry K."/>
            <person name="Detter J.C."/>
            <person name="Glavina del Rio T."/>
            <person name="Hammon N."/>
            <person name="Israni S."/>
            <person name="Dalin E."/>
            <person name="Tice H."/>
            <person name="Pitluck S."/>
            <person name="Chain P."/>
            <person name="Malfatti S."/>
            <person name="Shin M."/>
            <person name="Vergez L."/>
            <person name="Schmutz J."/>
            <person name="Larimer F."/>
            <person name="Land M."/>
            <person name="Hauser L."/>
            <person name="Pelletier D.A."/>
            <person name="Kyrpides N."/>
            <person name="Anderson I."/>
            <person name="Oda Y."/>
            <person name="Harwood C.S."/>
            <person name="Richardson P."/>
        </authorList>
    </citation>
    <scope>NUCLEOTIDE SEQUENCE [LARGE SCALE GENOMIC DNA]</scope>
    <source>
        <strain evidence="3">BisB18</strain>
    </source>
</reference>
<feature type="transmembrane region" description="Helical" evidence="2">
    <location>
        <begin position="53"/>
        <end position="75"/>
    </location>
</feature>
<evidence type="ECO:0000256" key="1">
    <source>
        <dbReference type="SAM" id="MobiDB-lite"/>
    </source>
</evidence>
<evidence type="ECO:0000256" key="2">
    <source>
        <dbReference type="SAM" id="Phobius"/>
    </source>
</evidence>
<keyword evidence="2" id="KW-1133">Transmembrane helix</keyword>
<sequence>MHPSPRLSANCQLNSANDRPSCRATSYSGAKRRSGPMDHHKQQSATQLSRRKILTGAGFAAGAACLGLAVSAAAAQPGAGQIGCSQLIPKKAAKHDVHHVARVNSFKRCETCRMFLSPDQCIVVEGRTNADSVCELWAIRGGGRIGCVPDQLIQL</sequence>
<dbReference type="GO" id="GO:0019646">
    <property type="term" value="P:aerobic electron transport chain"/>
    <property type="evidence" value="ECO:0007669"/>
    <property type="project" value="InterPro"/>
</dbReference>
<dbReference type="GO" id="GO:0009055">
    <property type="term" value="F:electron transfer activity"/>
    <property type="evidence" value="ECO:0007669"/>
    <property type="project" value="InterPro"/>
</dbReference>
<keyword evidence="2" id="KW-0472">Membrane</keyword>
<feature type="compositionally biased region" description="Polar residues" evidence="1">
    <location>
        <begin position="7"/>
        <end position="28"/>
    </location>
</feature>
<feature type="region of interest" description="Disordered" evidence="1">
    <location>
        <begin position="1"/>
        <end position="48"/>
    </location>
</feature>